<proteinExistence type="predicted"/>
<dbReference type="Pfam" id="PF13614">
    <property type="entry name" value="AAA_31"/>
    <property type="match status" value="1"/>
</dbReference>
<evidence type="ECO:0000259" key="1">
    <source>
        <dbReference type="Pfam" id="PF13614"/>
    </source>
</evidence>
<sequence>MPIKKAVQAKPLPPTTLLMPYPMKGKKMLLVDFDPQGDLTLYFGIKQPDKPSVNMCHILDAIMSDKPIPAAEAFLHSLDNIDLIPSNIELSVSEINLRDEMGSVKILASLLEPMKENYDYILIDTNPSLGLLTINALTECSFR</sequence>
<comment type="caution">
    <text evidence="2">The sequence shown here is derived from an EMBL/GenBank/DDBJ whole genome shotgun (WGS) entry which is preliminary data.</text>
</comment>
<feature type="domain" description="AAA" evidence="1">
    <location>
        <begin position="23"/>
        <end position="139"/>
    </location>
</feature>
<dbReference type="EMBL" id="JAUMKJ010000066">
    <property type="protein sequence ID" value="MDO3681471.1"/>
    <property type="molecule type" value="Genomic_DNA"/>
</dbReference>
<dbReference type="InterPro" id="IPR050678">
    <property type="entry name" value="DNA_Partitioning_ATPase"/>
</dbReference>
<keyword evidence="3" id="KW-1185">Reference proteome</keyword>
<dbReference type="SUPFAM" id="SSF52540">
    <property type="entry name" value="P-loop containing nucleoside triphosphate hydrolases"/>
    <property type="match status" value="1"/>
</dbReference>
<dbReference type="PANTHER" id="PTHR13696:SF99">
    <property type="entry name" value="COBYRINIC ACID AC-DIAMIDE SYNTHASE"/>
    <property type="match status" value="1"/>
</dbReference>
<name>A0ABT8VKJ9_9BACL</name>
<dbReference type="Gene3D" id="3.40.50.300">
    <property type="entry name" value="P-loop containing nucleotide triphosphate hydrolases"/>
    <property type="match status" value="1"/>
</dbReference>
<dbReference type="Proteomes" id="UP001168883">
    <property type="component" value="Unassembled WGS sequence"/>
</dbReference>
<dbReference type="PANTHER" id="PTHR13696">
    <property type="entry name" value="P-LOOP CONTAINING NUCLEOSIDE TRIPHOSPHATE HYDROLASE"/>
    <property type="match status" value="1"/>
</dbReference>
<evidence type="ECO:0000313" key="3">
    <source>
        <dbReference type="Proteomes" id="UP001168883"/>
    </source>
</evidence>
<reference evidence="2" key="1">
    <citation type="submission" date="2023-07" db="EMBL/GenBank/DDBJ databases">
        <authorList>
            <person name="Aktuganov G."/>
            <person name="Boyko T."/>
            <person name="Delegan Y."/>
            <person name="Galimzianova N."/>
            <person name="Gilvanova E."/>
            <person name="Korobov V."/>
            <person name="Kuzmina L."/>
            <person name="Melentiev A."/>
            <person name="Milman P."/>
            <person name="Ryabova A."/>
            <person name="Stupak E."/>
            <person name="Yasakov T."/>
            <person name="Zharikova N."/>
            <person name="Zhurenko E."/>
        </authorList>
    </citation>
    <scope>NUCLEOTIDE SEQUENCE</scope>
    <source>
        <strain evidence="2">IB-739</strain>
    </source>
</reference>
<gene>
    <name evidence="2" type="ORF">Q3C12_31220</name>
</gene>
<accession>A0ABT8VKJ9</accession>
<protein>
    <submittedName>
        <fullName evidence="2">AAA family ATPase</fullName>
    </submittedName>
</protein>
<dbReference type="InterPro" id="IPR027417">
    <property type="entry name" value="P-loop_NTPase"/>
</dbReference>
<organism evidence="2 3">
    <name type="scientific">Paenibacillus ehimensis</name>
    <dbReference type="NCBI Taxonomy" id="79264"/>
    <lineage>
        <taxon>Bacteria</taxon>
        <taxon>Bacillati</taxon>
        <taxon>Bacillota</taxon>
        <taxon>Bacilli</taxon>
        <taxon>Bacillales</taxon>
        <taxon>Paenibacillaceae</taxon>
        <taxon>Paenibacillus</taxon>
    </lineage>
</organism>
<evidence type="ECO:0000313" key="2">
    <source>
        <dbReference type="EMBL" id="MDO3681471.1"/>
    </source>
</evidence>
<dbReference type="InterPro" id="IPR025669">
    <property type="entry name" value="AAA_dom"/>
</dbReference>